<reference evidence="10 11" key="1">
    <citation type="journal article" date="2015" name="Genome Announc.">
        <title>Expanding the biotechnology potential of lactobacilli through comparative genomics of 213 strains and associated genera.</title>
        <authorList>
            <person name="Sun Z."/>
            <person name="Harris H.M."/>
            <person name="McCann A."/>
            <person name="Guo C."/>
            <person name="Argimon S."/>
            <person name="Zhang W."/>
            <person name="Yang X."/>
            <person name="Jeffery I.B."/>
            <person name="Cooney J.C."/>
            <person name="Kagawa T.F."/>
            <person name="Liu W."/>
            <person name="Song Y."/>
            <person name="Salvetti E."/>
            <person name="Wrobel A."/>
            <person name="Rasinkangas P."/>
            <person name="Parkhill J."/>
            <person name="Rea M.C."/>
            <person name="O'Sullivan O."/>
            <person name="Ritari J."/>
            <person name="Douillard F.P."/>
            <person name="Paul Ross R."/>
            <person name="Yang R."/>
            <person name="Briner A.E."/>
            <person name="Felis G.E."/>
            <person name="de Vos W.M."/>
            <person name="Barrangou R."/>
            <person name="Klaenhammer T.R."/>
            <person name="Caufield P.W."/>
            <person name="Cui Y."/>
            <person name="Zhang H."/>
            <person name="O'Toole P.W."/>
        </authorList>
    </citation>
    <scope>NUCLEOTIDE SEQUENCE [LARGE SCALE GENOMIC DNA]</scope>
    <source>
        <strain evidence="10 11">DSM 19972</strain>
    </source>
</reference>
<feature type="binding site" evidence="8">
    <location>
        <position position="8"/>
    </location>
    <ligand>
        <name>Mg(2+)</name>
        <dbReference type="ChEBI" id="CHEBI:18420"/>
    </ligand>
</feature>
<dbReference type="Proteomes" id="UP000051686">
    <property type="component" value="Unassembled WGS sequence"/>
</dbReference>
<dbReference type="SUPFAM" id="SSF56214">
    <property type="entry name" value="4'-phosphopantetheinyl transferase"/>
    <property type="match status" value="1"/>
</dbReference>
<feature type="domain" description="4'-phosphopantetheinyl transferase" evidence="9">
    <location>
        <begin position="4"/>
        <end position="104"/>
    </location>
</feature>
<evidence type="ECO:0000256" key="6">
    <source>
        <dbReference type="ARBA" id="ARBA00023098"/>
    </source>
</evidence>
<dbReference type="GO" id="GO:0000287">
    <property type="term" value="F:magnesium ion binding"/>
    <property type="evidence" value="ECO:0007669"/>
    <property type="project" value="UniProtKB-UniRule"/>
</dbReference>
<keyword evidence="11" id="KW-1185">Reference proteome</keyword>
<dbReference type="RefSeq" id="WP_057895272.1">
    <property type="nucleotide sequence ID" value="NZ_AZEH01000014.1"/>
</dbReference>
<comment type="caution">
    <text evidence="10">The sequence shown here is derived from an EMBL/GenBank/DDBJ whole genome shotgun (WGS) entry which is preliminary data.</text>
</comment>
<dbReference type="Pfam" id="PF01648">
    <property type="entry name" value="ACPS"/>
    <property type="match status" value="1"/>
</dbReference>
<keyword evidence="5 8" id="KW-0460">Magnesium</keyword>
<dbReference type="HAMAP" id="MF_00101">
    <property type="entry name" value="AcpS"/>
    <property type="match status" value="1"/>
</dbReference>
<keyword evidence="7 8" id="KW-0275">Fatty acid biosynthesis</keyword>
<evidence type="ECO:0000313" key="11">
    <source>
        <dbReference type="Proteomes" id="UP000051686"/>
    </source>
</evidence>
<dbReference type="GO" id="GO:0008897">
    <property type="term" value="F:holo-[acyl-carrier-protein] synthase activity"/>
    <property type="evidence" value="ECO:0007669"/>
    <property type="project" value="UniProtKB-UniRule"/>
</dbReference>
<accession>A0A0R1MDI0</accession>
<dbReference type="GO" id="GO:0006633">
    <property type="term" value="P:fatty acid biosynthetic process"/>
    <property type="evidence" value="ECO:0007669"/>
    <property type="project" value="UniProtKB-UniRule"/>
</dbReference>
<evidence type="ECO:0000259" key="9">
    <source>
        <dbReference type="Pfam" id="PF01648"/>
    </source>
</evidence>
<gene>
    <name evidence="8" type="primary">acpS</name>
    <name evidence="10" type="ORF">FD46_GL000233</name>
</gene>
<organism evidence="10 11">
    <name type="scientific">Liquorilactobacillus oeni DSM 19972</name>
    <dbReference type="NCBI Taxonomy" id="1423777"/>
    <lineage>
        <taxon>Bacteria</taxon>
        <taxon>Bacillati</taxon>
        <taxon>Bacillota</taxon>
        <taxon>Bacilli</taxon>
        <taxon>Lactobacillales</taxon>
        <taxon>Lactobacillaceae</taxon>
        <taxon>Liquorilactobacillus</taxon>
    </lineage>
</organism>
<evidence type="ECO:0000256" key="2">
    <source>
        <dbReference type="ARBA" id="ARBA00022679"/>
    </source>
</evidence>
<dbReference type="GO" id="GO:0005737">
    <property type="term" value="C:cytoplasm"/>
    <property type="evidence" value="ECO:0007669"/>
    <property type="project" value="UniProtKB-SubCell"/>
</dbReference>
<evidence type="ECO:0000313" key="10">
    <source>
        <dbReference type="EMBL" id="KRL06231.1"/>
    </source>
</evidence>
<name>A0A0R1MDI0_9LACO</name>
<dbReference type="NCBIfam" id="TIGR00556">
    <property type="entry name" value="pantethn_trn"/>
    <property type="match status" value="1"/>
</dbReference>
<evidence type="ECO:0000256" key="3">
    <source>
        <dbReference type="ARBA" id="ARBA00022723"/>
    </source>
</evidence>
<keyword evidence="3 8" id="KW-0479">Metal-binding</keyword>
<comment type="catalytic activity">
    <reaction evidence="8">
        <text>apo-[ACP] + CoA = holo-[ACP] + adenosine 3',5'-bisphosphate + H(+)</text>
        <dbReference type="Rhea" id="RHEA:12068"/>
        <dbReference type="Rhea" id="RHEA-COMP:9685"/>
        <dbReference type="Rhea" id="RHEA-COMP:9690"/>
        <dbReference type="ChEBI" id="CHEBI:15378"/>
        <dbReference type="ChEBI" id="CHEBI:29999"/>
        <dbReference type="ChEBI" id="CHEBI:57287"/>
        <dbReference type="ChEBI" id="CHEBI:58343"/>
        <dbReference type="ChEBI" id="CHEBI:64479"/>
        <dbReference type="EC" id="2.7.8.7"/>
    </reaction>
</comment>
<dbReference type="Gene3D" id="3.90.470.20">
    <property type="entry name" value="4'-phosphopantetheinyl transferase domain"/>
    <property type="match status" value="1"/>
</dbReference>
<dbReference type="InterPro" id="IPR037143">
    <property type="entry name" value="4-PPantetheinyl_Trfase_dom_sf"/>
</dbReference>
<dbReference type="PATRIC" id="fig|1423777.3.peg.243"/>
<comment type="function">
    <text evidence="8">Transfers the 4'-phosphopantetheine moiety from coenzyme A to a Ser of acyl-carrier-protein.</text>
</comment>
<dbReference type="OrthoDB" id="517356at2"/>
<comment type="subcellular location">
    <subcellularLocation>
        <location evidence="8">Cytoplasm</location>
    </subcellularLocation>
</comment>
<comment type="cofactor">
    <cofactor evidence="8">
        <name>Mg(2+)</name>
        <dbReference type="ChEBI" id="CHEBI:18420"/>
    </cofactor>
</comment>
<dbReference type="InterPro" id="IPR008278">
    <property type="entry name" value="4-PPantetheinyl_Trfase_dom"/>
</dbReference>
<dbReference type="InterPro" id="IPR004568">
    <property type="entry name" value="Ppantetheine-prot_Trfase_dom"/>
</dbReference>
<keyword evidence="6 8" id="KW-0443">Lipid metabolism</keyword>
<evidence type="ECO:0000256" key="4">
    <source>
        <dbReference type="ARBA" id="ARBA00022832"/>
    </source>
</evidence>
<evidence type="ECO:0000256" key="8">
    <source>
        <dbReference type="HAMAP-Rule" id="MF_00101"/>
    </source>
</evidence>
<proteinExistence type="inferred from homology"/>
<protein>
    <recommendedName>
        <fullName evidence="8">Holo-[acyl-carrier-protein] synthase</fullName>
        <shortName evidence="8">Holo-ACP synthase</shortName>
        <ecNumber evidence="8">2.7.8.7</ecNumber>
    </recommendedName>
    <alternativeName>
        <fullName evidence="8">4'-phosphopantetheinyl transferase AcpS</fullName>
    </alternativeName>
</protein>
<dbReference type="STRING" id="1423777.FD46_GL000233"/>
<dbReference type="NCBIfam" id="TIGR00516">
    <property type="entry name" value="acpS"/>
    <property type="match status" value="1"/>
</dbReference>
<keyword evidence="8" id="KW-0963">Cytoplasm</keyword>
<keyword evidence="2 8" id="KW-0808">Transferase</keyword>
<dbReference type="EC" id="2.7.8.7" evidence="8"/>
<dbReference type="InterPro" id="IPR002582">
    <property type="entry name" value="ACPS"/>
</dbReference>
<dbReference type="AlphaFoldDB" id="A0A0R1MDI0"/>
<evidence type="ECO:0000256" key="1">
    <source>
        <dbReference type="ARBA" id="ARBA00022516"/>
    </source>
</evidence>
<evidence type="ECO:0000256" key="7">
    <source>
        <dbReference type="ARBA" id="ARBA00023160"/>
    </source>
</evidence>
<sequence>MILGIGIDITEISRIKNAFKAHNTFAQRVLTSAELVAFNKYGEKRKYEFLAGRFSAKESYSKAAGTGIGKIIGFQDIEIIDDQQTGRPRIMTHPFIEDEAHISISHTEKVVITEVILESKS</sequence>
<dbReference type="EMBL" id="AZEH01000014">
    <property type="protein sequence ID" value="KRL06231.1"/>
    <property type="molecule type" value="Genomic_DNA"/>
</dbReference>
<comment type="similarity">
    <text evidence="8">Belongs to the P-Pant transferase superfamily. AcpS family.</text>
</comment>
<feature type="binding site" evidence="8">
    <location>
        <position position="58"/>
    </location>
    <ligand>
        <name>Mg(2+)</name>
        <dbReference type="ChEBI" id="CHEBI:18420"/>
    </ligand>
</feature>
<keyword evidence="4 8" id="KW-0276">Fatty acid metabolism</keyword>
<evidence type="ECO:0000256" key="5">
    <source>
        <dbReference type="ARBA" id="ARBA00022842"/>
    </source>
</evidence>
<keyword evidence="1 8" id="KW-0444">Lipid biosynthesis</keyword>